<keyword evidence="2" id="KW-1185">Reference proteome</keyword>
<dbReference type="EMBL" id="FOSB01000006">
    <property type="protein sequence ID" value="SFK02944.1"/>
    <property type="molecule type" value="Genomic_DNA"/>
</dbReference>
<proteinExistence type="predicted"/>
<reference evidence="2" key="1">
    <citation type="submission" date="2016-10" db="EMBL/GenBank/DDBJ databases">
        <authorList>
            <person name="Varghese N."/>
            <person name="Submissions S."/>
        </authorList>
    </citation>
    <scope>NUCLEOTIDE SEQUENCE [LARGE SCALE GENOMIC DNA]</scope>
    <source>
        <strain evidence="2">CGMCC 1.3704</strain>
    </source>
</reference>
<dbReference type="OrthoDB" id="2892251at2"/>
<protein>
    <recommendedName>
        <fullName evidence="3">DUF5348 domain-containing protein</fullName>
    </recommendedName>
</protein>
<evidence type="ECO:0008006" key="3">
    <source>
        <dbReference type="Google" id="ProtNLM"/>
    </source>
</evidence>
<dbReference type="Proteomes" id="UP000183557">
    <property type="component" value="Unassembled WGS sequence"/>
</dbReference>
<accession>A0A1I3W5M1</accession>
<organism evidence="1 2">
    <name type="scientific">Halobacillus dabanensis</name>
    <dbReference type="NCBI Taxonomy" id="240302"/>
    <lineage>
        <taxon>Bacteria</taxon>
        <taxon>Bacillati</taxon>
        <taxon>Bacillota</taxon>
        <taxon>Bacilli</taxon>
        <taxon>Bacillales</taxon>
        <taxon>Bacillaceae</taxon>
        <taxon>Halobacillus</taxon>
    </lineage>
</organism>
<evidence type="ECO:0000313" key="1">
    <source>
        <dbReference type="EMBL" id="SFK02944.1"/>
    </source>
</evidence>
<gene>
    <name evidence="1" type="ORF">SAMN04487936_106208</name>
</gene>
<evidence type="ECO:0000313" key="2">
    <source>
        <dbReference type="Proteomes" id="UP000183557"/>
    </source>
</evidence>
<name>A0A1I3W5M1_HALDA</name>
<dbReference type="RefSeq" id="WP_075036811.1">
    <property type="nucleotide sequence ID" value="NZ_FOSB01000006.1"/>
</dbReference>
<dbReference type="AlphaFoldDB" id="A0A1I3W5M1"/>
<sequence length="62" mass="6983">MGFSNQLNSVLKLGDKIEVLSGAEKIDCDGTFIKTEDHYLIWSNDNGDVLFTHLDRITVKKV</sequence>